<evidence type="ECO:0000313" key="14">
    <source>
        <dbReference type="EMBL" id="SPP64478.1"/>
    </source>
</evidence>
<dbReference type="FunCoup" id="A0A330L3T7">
    <property type="interactions" value="530"/>
</dbReference>
<feature type="binding site" evidence="11">
    <location>
        <position position="248"/>
    </location>
    <ligand>
        <name>(6S)-5,6,7,8-tetrahydrofolate</name>
        <dbReference type="ChEBI" id="CHEBI:57453"/>
    </ligand>
</feature>
<dbReference type="HAMAP" id="MF_00051">
    <property type="entry name" value="SHMT"/>
    <property type="match status" value="1"/>
</dbReference>
<comment type="cofactor">
    <cofactor evidence="2 11 12">
        <name>pyridoxal 5'-phosphate</name>
        <dbReference type="ChEBI" id="CHEBI:597326"/>
    </cofactor>
</comment>
<keyword evidence="15" id="KW-1185">Reference proteome</keyword>
<evidence type="ECO:0000256" key="5">
    <source>
        <dbReference type="ARBA" id="ARBA00011738"/>
    </source>
</evidence>
<dbReference type="GO" id="GO:0004372">
    <property type="term" value="F:glycine hydroxymethyltransferase activity"/>
    <property type="evidence" value="ECO:0007669"/>
    <property type="project" value="UniProtKB-UniRule"/>
</dbReference>
<evidence type="ECO:0000313" key="15">
    <source>
        <dbReference type="Proteomes" id="UP000248168"/>
    </source>
</evidence>
<keyword evidence="6 11" id="KW-0963">Cytoplasm</keyword>
<keyword evidence="10 11" id="KW-0663">Pyridoxal phosphate</keyword>
<dbReference type="Pfam" id="PF00464">
    <property type="entry name" value="SHMT"/>
    <property type="match status" value="1"/>
</dbReference>
<feature type="domain" description="Serine hydroxymethyltransferase-like" evidence="13">
    <location>
        <begin position="11"/>
        <end position="387"/>
    </location>
</feature>
<dbReference type="FunFam" id="3.40.640.10:FF:000001">
    <property type="entry name" value="Serine hydroxymethyltransferase"/>
    <property type="match status" value="1"/>
</dbReference>
<evidence type="ECO:0000256" key="6">
    <source>
        <dbReference type="ARBA" id="ARBA00022490"/>
    </source>
</evidence>
<dbReference type="EC" id="2.1.2.1" evidence="11"/>
<dbReference type="PANTHER" id="PTHR11680:SF35">
    <property type="entry name" value="SERINE HYDROXYMETHYLTRANSFERASE 1"/>
    <property type="match status" value="1"/>
</dbReference>
<dbReference type="EMBL" id="OUNR01000012">
    <property type="protein sequence ID" value="SPP64478.1"/>
    <property type="molecule type" value="Genomic_DNA"/>
</dbReference>
<dbReference type="Gene3D" id="3.90.1150.10">
    <property type="entry name" value="Aspartate Aminotransferase, domain 1"/>
    <property type="match status" value="1"/>
</dbReference>
<keyword evidence="14" id="KW-0489">Methyltransferase</keyword>
<evidence type="ECO:0000256" key="7">
    <source>
        <dbReference type="ARBA" id="ARBA00022563"/>
    </source>
</evidence>
<dbReference type="InterPro" id="IPR049943">
    <property type="entry name" value="Ser_HO-MeTrfase-like"/>
</dbReference>
<comment type="pathway">
    <text evidence="11">Amino-acid biosynthesis; glycine biosynthesis; glycine from L-serine: step 1/1.</text>
</comment>
<keyword evidence="9 11" id="KW-0808">Transferase</keyword>
<protein>
    <recommendedName>
        <fullName evidence="11">Serine hydroxymethyltransferase</fullName>
        <shortName evidence="11">SHMT</shortName>
        <shortName evidence="11">Serine methylase</shortName>
        <ecNumber evidence="11">2.1.2.1</ecNumber>
    </recommendedName>
</protein>
<dbReference type="GO" id="GO:0032259">
    <property type="term" value="P:methylation"/>
    <property type="evidence" value="ECO:0007669"/>
    <property type="project" value="UniProtKB-KW"/>
</dbReference>
<dbReference type="OrthoDB" id="9803846at2"/>
<dbReference type="Gene3D" id="3.40.640.10">
    <property type="entry name" value="Type I PLP-dependent aspartate aminotransferase-like (Major domain)"/>
    <property type="match status" value="1"/>
</dbReference>
<dbReference type="InterPro" id="IPR019798">
    <property type="entry name" value="Ser_HO-MeTrfase_PLP_BS"/>
</dbReference>
<dbReference type="SUPFAM" id="SSF53383">
    <property type="entry name" value="PLP-dependent transferases"/>
    <property type="match status" value="1"/>
</dbReference>
<comment type="function">
    <text evidence="11">Catalyzes the reversible interconversion of serine and glycine with tetrahydrofolate (THF) serving as the one-carbon carrier. This reaction serves as the major source of one-carbon groups required for the biosynthesis of purines, thymidylate, methionine, and other important biomolecules. Also exhibits THF-independent aldolase activity toward beta-hydroxyamino acids, producing glycine and aldehydes, via a retro-aldol mechanism.</text>
</comment>
<dbReference type="InterPro" id="IPR015424">
    <property type="entry name" value="PyrdxlP-dep_Trfase"/>
</dbReference>
<dbReference type="GO" id="GO:0035999">
    <property type="term" value="P:tetrahydrofolate interconversion"/>
    <property type="evidence" value="ECO:0007669"/>
    <property type="project" value="UniProtKB-UniRule"/>
</dbReference>
<dbReference type="Proteomes" id="UP000248168">
    <property type="component" value="Unassembled WGS sequence"/>
</dbReference>
<dbReference type="PIRSF" id="PIRSF000412">
    <property type="entry name" value="SHMT"/>
    <property type="match status" value="1"/>
</dbReference>
<evidence type="ECO:0000259" key="13">
    <source>
        <dbReference type="Pfam" id="PF00464"/>
    </source>
</evidence>
<evidence type="ECO:0000256" key="1">
    <source>
        <dbReference type="ARBA" id="ARBA00001528"/>
    </source>
</evidence>
<accession>A0A330L3T7</accession>
<keyword evidence="8 11" id="KW-0028">Amino-acid biosynthesis</keyword>
<dbReference type="AlphaFoldDB" id="A0A330L3T7"/>
<comment type="pathway">
    <text evidence="11">One-carbon metabolism; tetrahydrofolate interconversion.</text>
</comment>
<evidence type="ECO:0000256" key="3">
    <source>
        <dbReference type="ARBA" id="ARBA00004496"/>
    </source>
</evidence>
<dbReference type="GO" id="GO:0019264">
    <property type="term" value="P:glycine biosynthetic process from serine"/>
    <property type="evidence" value="ECO:0007669"/>
    <property type="project" value="UniProtKB-UniRule"/>
</dbReference>
<comment type="similarity">
    <text evidence="4 11">Belongs to the SHMT family.</text>
</comment>
<feature type="site" description="Plays an important role in substrate specificity" evidence="11">
    <location>
        <position position="232"/>
    </location>
</feature>
<dbReference type="FunFam" id="3.90.1150.10:FF:000003">
    <property type="entry name" value="Serine hydroxymethyltransferase"/>
    <property type="match status" value="1"/>
</dbReference>
<name>A0A330L3T7_9BACT</name>
<keyword evidence="7 11" id="KW-0554">One-carbon metabolism</keyword>
<evidence type="ECO:0000256" key="12">
    <source>
        <dbReference type="PIRSR" id="PIRSR000412-50"/>
    </source>
</evidence>
<evidence type="ECO:0000256" key="9">
    <source>
        <dbReference type="ARBA" id="ARBA00022679"/>
    </source>
</evidence>
<comment type="subcellular location">
    <subcellularLocation>
        <location evidence="3 11">Cytoplasm</location>
    </subcellularLocation>
</comment>
<evidence type="ECO:0000256" key="8">
    <source>
        <dbReference type="ARBA" id="ARBA00022605"/>
    </source>
</evidence>
<dbReference type="NCBIfam" id="NF000586">
    <property type="entry name" value="PRK00011.1"/>
    <property type="match status" value="1"/>
</dbReference>
<evidence type="ECO:0000256" key="2">
    <source>
        <dbReference type="ARBA" id="ARBA00001933"/>
    </source>
</evidence>
<dbReference type="CDD" id="cd00378">
    <property type="entry name" value="SHMT"/>
    <property type="match status" value="1"/>
</dbReference>
<dbReference type="InParanoid" id="A0A330L3T7"/>
<dbReference type="GO" id="GO:0030170">
    <property type="term" value="F:pyridoxal phosphate binding"/>
    <property type="evidence" value="ECO:0007669"/>
    <property type="project" value="UniProtKB-UniRule"/>
</dbReference>
<feature type="binding site" evidence="11">
    <location>
        <begin position="128"/>
        <end position="130"/>
    </location>
    <ligand>
        <name>(6S)-5,6,7,8-tetrahydrofolate</name>
        <dbReference type="ChEBI" id="CHEBI:57453"/>
    </ligand>
</feature>
<sequence length="420" mass="45161">MRDAIGSLDALKSTDLDVYAAIEAEETRQRDKLLLIASENFASPAVLAAQGSLMTNKYAEGYPGKRYYGGCEHVDTVEALAIQRAKELFGADHVNVQPHSGSSANMAAYLAVLKPGDTILGMDLAHGGHLTHGSKVSFSGMIFKAFAYGVDRQTETIDYDAVQKLADECRPRMLVVGASAYARILDFPRFQQIAKSVGAYLMVDIAHIAGLIAAGLHPSPVPFADFVTTTTHKTLRGPRAGIVMCKAEHAKAVDKIIFPGLQGGPLMHVIAAKAVAFKEALSPSFKRYQQQVIANARALAQGLVDRGYKIVSGGTDTHLFLVNLTNKGITGKEADAALDAAGIIVNKNAVPYDEKPPSVASGIRLGTPIVSTRGMREADMKEIVALIDRVLQHRHDAAVLEEVRAQAKALCNRFPIFHSY</sequence>
<comment type="caution">
    <text evidence="11">Lacks conserved residue(s) required for the propagation of feature annotation.</text>
</comment>
<dbReference type="InterPro" id="IPR001085">
    <property type="entry name" value="Ser_HO-MeTrfase"/>
</dbReference>
<evidence type="ECO:0000256" key="10">
    <source>
        <dbReference type="ARBA" id="ARBA00022898"/>
    </source>
</evidence>
<feature type="modified residue" description="N6-(pyridoxal phosphate)lysine" evidence="11 12">
    <location>
        <position position="233"/>
    </location>
</feature>
<comment type="catalytic activity">
    <reaction evidence="1 11">
        <text>(6R)-5,10-methylene-5,6,7,8-tetrahydrofolate + glycine + H2O = (6S)-5,6,7,8-tetrahydrofolate + L-serine</text>
        <dbReference type="Rhea" id="RHEA:15481"/>
        <dbReference type="ChEBI" id="CHEBI:15377"/>
        <dbReference type="ChEBI" id="CHEBI:15636"/>
        <dbReference type="ChEBI" id="CHEBI:33384"/>
        <dbReference type="ChEBI" id="CHEBI:57305"/>
        <dbReference type="ChEBI" id="CHEBI:57453"/>
        <dbReference type="EC" id="2.1.2.1"/>
    </reaction>
</comment>
<evidence type="ECO:0000256" key="4">
    <source>
        <dbReference type="ARBA" id="ARBA00006376"/>
    </source>
</evidence>
<dbReference type="InterPro" id="IPR015422">
    <property type="entry name" value="PyrdxlP-dep_Trfase_small"/>
</dbReference>
<evidence type="ECO:0000256" key="11">
    <source>
        <dbReference type="HAMAP-Rule" id="MF_00051"/>
    </source>
</evidence>
<dbReference type="PROSITE" id="PS00096">
    <property type="entry name" value="SHMT"/>
    <property type="match status" value="1"/>
</dbReference>
<dbReference type="InterPro" id="IPR015421">
    <property type="entry name" value="PyrdxlP-dep_Trfase_major"/>
</dbReference>
<feature type="binding site" evidence="11">
    <location>
        <position position="124"/>
    </location>
    <ligand>
        <name>(6S)-5,6,7,8-tetrahydrofolate</name>
        <dbReference type="ChEBI" id="CHEBI:57453"/>
    </ligand>
</feature>
<proteinExistence type="inferred from homology"/>
<gene>
    <name evidence="11 14" type="primary">glyA</name>
    <name evidence="14" type="ORF">NITLEN_20118</name>
</gene>
<dbReference type="GO" id="GO:0005829">
    <property type="term" value="C:cytosol"/>
    <property type="evidence" value="ECO:0007669"/>
    <property type="project" value="TreeGrafter"/>
</dbReference>
<dbReference type="InterPro" id="IPR039429">
    <property type="entry name" value="SHMT-like_dom"/>
</dbReference>
<dbReference type="GO" id="GO:0008168">
    <property type="term" value="F:methyltransferase activity"/>
    <property type="evidence" value="ECO:0007669"/>
    <property type="project" value="UniProtKB-KW"/>
</dbReference>
<comment type="subunit">
    <text evidence="5 11">Homodimer.</text>
</comment>
<reference evidence="15" key="1">
    <citation type="submission" date="2018-04" db="EMBL/GenBank/DDBJ databases">
        <authorList>
            <person name="Lucker S."/>
            <person name="Sakoula D."/>
        </authorList>
    </citation>
    <scope>NUCLEOTIDE SEQUENCE [LARGE SCALE GENOMIC DNA]</scope>
</reference>
<dbReference type="UniPathway" id="UPA00288">
    <property type="reaction ID" value="UER01023"/>
</dbReference>
<organism evidence="14 15">
    <name type="scientific">Nitrospira lenta</name>
    <dbReference type="NCBI Taxonomy" id="1436998"/>
    <lineage>
        <taxon>Bacteria</taxon>
        <taxon>Pseudomonadati</taxon>
        <taxon>Nitrospirota</taxon>
        <taxon>Nitrospiria</taxon>
        <taxon>Nitrospirales</taxon>
        <taxon>Nitrospiraceae</taxon>
        <taxon>Nitrospira</taxon>
    </lineage>
</organism>
<dbReference type="PANTHER" id="PTHR11680">
    <property type="entry name" value="SERINE HYDROXYMETHYLTRANSFERASE"/>
    <property type="match status" value="1"/>
</dbReference>
<dbReference type="UniPathway" id="UPA00193"/>
<dbReference type="RefSeq" id="WP_121988872.1">
    <property type="nucleotide sequence ID" value="NZ_OUNR01000012.1"/>
</dbReference>